<name>A0A8S9N9D7_BRACR</name>
<organism evidence="1 2">
    <name type="scientific">Brassica cretica</name>
    <name type="common">Mustard</name>
    <dbReference type="NCBI Taxonomy" id="69181"/>
    <lineage>
        <taxon>Eukaryota</taxon>
        <taxon>Viridiplantae</taxon>
        <taxon>Streptophyta</taxon>
        <taxon>Embryophyta</taxon>
        <taxon>Tracheophyta</taxon>
        <taxon>Spermatophyta</taxon>
        <taxon>Magnoliopsida</taxon>
        <taxon>eudicotyledons</taxon>
        <taxon>Gunneridae</taxon>
        <taxon>Pentapetalae</taxon>
        <taxon>rosids</taxon>
        <taxon>malvids</taxon>
        <taxon>Brassicales</taxon>
        <taxon>Brassicaceae</taxon>
        <taxon>Brassiceae</taxon>
        <taxon>Brassica</taxon>
    </lineage>
</organism>
<protein>
    <submittedName>
        <fullName evidence="1">Uncharacterized protein</fullName>
    </submittedName>
</protein>
<dbReference type="AlphaFoldDB" id="A0A8S9N9D7"/>
<reference evidence="1" key="1">
    <citation type="submission" date="2019-12" db="EMBL/GenBank/DDBJ databases">
        <title>Genome sequencing and annotation of Brassica cretica.</title>
        <authorList>
            <person name="Studholme D.J."/>
            <person name="Sarris P."/>
        </authorList>
    </citation>
    <scope>NUCLEOTIDE SEQUENCE</scope>
    <source>
        <strain evidence="1">PFS-109/04</strain>
        <tissue evidence="1">Leaf</tissue>
    </source>
</reference>
<comment type="caution">
    <text evidence="1">The sequence shown here is derived from an EMBL/GenBank/DDBJ whole genome shotgun (WGS) entry which is preliminary data.</text>
</comment>
<sequence>MVVSASNLSAAGLSRSIDDETLGVPVSWVKRSLWDGEVKRFKLKINPYHHLYSSFKTKRKLAEYVSLCGRTCQERYQCIHNHSAHSRGVQVIIVGAGGASHLSAMS</sequence>
<accession>A0A8S9N9D7</accession>
<proteinExistence type="predicted"/>
<gene>
    <name evidence="1" type="ORF">F2Q69_00043691</name>
</gene>
<dbReference type="Proteomes" id="UP000712600">
    <property type="component" value="Unassembled WGS sequence"/>
</dbReference>
<evidence type="ECO:0000313" key="2">
    <source>
        <dbReference type="Proteomes" id="UP000712600"/>
    </source>
</evidence>
<evidence type="ECO:0000313" key="1">
    <source>
        <dbReference type="EMBL" id="KAF3501584.1"/>
    </source>
</evidence>
<dbReference type="EMBL" id="QGKX02001621">
    <property type="protein sequence ID" value="KAF3501584.1"/>
    <property type="molecule type" value="Genomic_DNA"/>
</dbReference>